<keyword evidence="1" id="KW-0521">NADP</keyword>
<evidence type="ECO:0000259" key="3">
    <source>
        <dbReference type="SMART" id="SM00829"/>
    </source>
</evidence>
<proteinExistence type="predicted"/>
<dbReference type="Gene3D" id="3.90.180.10">
    <property type="entry name" value="Medium-chain alcohol dehydrogenases, catalytic domain"/>
    <property type="match status" value="1"/>
</dbReference>
<dbReference type="SMART" id="SM00829">
    <property type="entry name" value="PKS_ER"/>
    <property type="match status" value="1"/>
</dbReference>
<evidence type="ECO:0000313" key="4">
    <source>
        <dbReference type="EMBL" id="MFC0204651.1"/>
    </source>
</evidence>
<comment type="caution">
    <text evidence="4">The sequence shown here is derived from an EMBL/GenBank/DDBJ whole genome shotgun (WGS) entry which is preliminary data.</text>
</comment>
<dbReference type="InterPro" id="IPR020843">
    <property type="entry name" value="ER"/>
</dbReference>
<dbReference type="InterPro" id="IPR013149">
    <property type="entry name" value="ADH-like_C"/>
</dbReference>
<dbReference type="SUPFAM" id="SSF51735">
    <property type="entry name" value="NAD(P)-binding Rossmann-fold domains"/>
    <property type="match status" value="1"/>
</dbReference>
<gene>
    <name evidence="4" type="ORF">ACFFJC_10235</name>
</gene>
<dbReference type="Pfam" id="PF00107">
    <property type="entry name" value="ADH_zinc_N"/>
    <property type="match status" value="1"/>
</dbReference>
<dbReference type="Gene3D" id="3.40.50.720">
    <property type="entry name" value="NAD(P)-binding Rossmann-like Domain"/>
    <property type="match status" value="1"/>
</dbReference>
<evidence type="ECO:0000256" key="1">
    <source>
        <dbReference type="ARBA" id="ARBA00022857"/>
    </source>
</evidence>
<evidence type="ECO:0000313" key="5">
    <source>
        <dbReference type="Proteomes" id="UP001589798"/>
    </source>
</evidence>
<protein>
    <submittedName>
        <fullName evidence="4">Zinc-dependent alcohol dehydrogenase family protein</fullName>
    </submittedName>
</protein>
<dbReference type="EMBL" id="JBHLWK010000012">
    <property type="protein sequence ID" value="MFC0204651.1"/>
    <property type="molecule type" value="Genomic_DNA"/>
</dbReference>
<dbReference type="InterPro" id="IPR036291">
    <property type="entry name" value="NAD(P)-bd_dom_sf"/>
</dbReference>
<reference evidence="4 5" key="1">
    <citation type="submission" date="2024-09" db="EMBL/GenBank/DDBJ databases">
        <authorList>
            <person name="Sun Q."/>
            <person name="Mori K."/>
        </authorList>
    </citation>
    <scope>NUCLEOTIDE SEQUENCE [LARGE SCALE GENOMIC DNA]</scope>
    <source>
        <strain evidence="4 5">CCM 7706</strain>
    </source>
</reference>
<dbReference type="Pfam" id="PF08240">
    <property type="entry name" value="ADH_N"/>
    <property type="match status" value="1"/>
</dbReference>
<dbReference type="InterPro" id="IPR013154">
    <property type="entry name" value="ADH-like_N"/>
</dbReference>
<sequence length="328" mass="34141">MARVVRFHAFGGPDVLRVEEVEVPEPAPGEVRVDVAAIGLNRVEAIYRSGGFGPVSLPARIGYEAAGIVEAVGPGTKGVAVGDKVAVLYGLSMEAYGTYADRILYPADRLVRLPPQSSLVEAAASWMQYGTAYALVEVARIAPGDHVVITASSSSVGVAAIQIAHAEGAIPVAVTRGRSKKSQLEAIGASHVIVTDEEDLSSRLGAITGGAGVRVVFDAVGGQQLATLLPAMRPEGIAIFYGLMGGASMEIPLAPVMLANLTLRGWSANAVVDDPERRAALVHYVSGGLESGALRPVIAKTFALQDVAEAHRFMEGNSQVGKIVLVTR</sequence>
<dbReference type="RefSeq" id="WP_379487408.1">
    <property type="nucleotide sequence ID" value="NZ_JBHLWK010000012.1"/>
</dbReference>
<keyword evidence="2" id="KW-0560">Oxidoreductase</keyword>
<dbReference type="PANTHER" id="PTHR48106:SF18">
    <property type="entry name" value="QUINONE OXIDOREDUCTASE PIG3"/>
    <property type="match status" value="1"/>
</dbReference>
<keyword evidence="5" id="KW-1185">Reference proteome</keyword>
<dbReference type="InterPro" id="IPR011032">
    <property type="entry name" value="GroES-like_sf"/>
</dbReference>
<accession>A0ABV6CXG9</accession>
<organism evidence="4 5">
    <name type="scientific">Novosphingobium soli</name>
    <dbReference type="NCBI Taxonomy" id="574956"/>
    <lineage>
        <taxon>Bacteria</taxon>
        <taxon>Pseudomonadati</taxon>
        <taxon>Pseudomonadota</taxon>
        <taxon>Alphaproteobacteria</taxon>
        <taxon>Sphingomonadales</taxon>
        <taxon>Sphingomonadaceae</taxon>
        <taxon>Novosphingobium</taxon>
    </lineage>
</organism>
<evidence type="ECO:0000256" key="2">
    <source>
        <dbReference type="ARBA" id="ARBA00023002"/>
    </source>
</evidence>
<dbReference type="CDD" id="cd08268">
    <property type="entry name" value="MDR2"/>
    <property type="match status" value="1"/>
</dbReference>
<dbReference type="Proteomes" id="UP001589798">
    <property type="component" value="Unassembled WGS sequence"/>
</dbReference>
<name>A0ABV6CXG9_9SPHN</name>
<dbReference type="SUPFAM" id="SSF50129">
    <property type="entry name" value="GroES-like"/>
    <property type="match status" value="1"/>
</dbReference>
<dbReference type="PANTHER" id="PTHR48106">
    <property type="entry name" value="QUINONE OXIDOREDUCTASE PIG3-RELATED"/>
    <property type="match status" value="1"/>
</dbReference>
<feature type="domain" description="Enoyl reductase (ER)" evidence="3">
    <location>
        <begin position="11"/>
        <end position="325"/>
    </location>
</feature>